<sequence>MVLFTTFVMVGCSRDVINEKEPELKDVVMALLEKENVKGNVFLIKDTENYLVAFFTDNSLGVVGARKINGRWQVVKRSHTNWQEFGFNVAIGDRLAQNENPPYIYFGTITDPAISKVTVGENEAQFFRVEENKKIWYYIDESSHSEEIKAFNQEGRKVFPGS</sequence>
<name>A0AA96L9L6_9BACL</name>
<gene>
    <name evidence="1" type="ORF">MJA45_18825</name>
</gene>
<proteinExistence type="predicted"/>
<dbReference type="EMBL" id="CP130318">
    <property type="protein sequence ID" value="WNQ09669.1"/>
    <property type="molecule type" value="Genomic_DNA"/>
</dbReference>
<dbReference type="RefSeq" id="WP_315603443.1">
    <property type="nucleotide sequence ID" value="NZ_CP130318.1"/>
</dbReference>
<dbReference type="Proteomes" id="UP001305702">
    <property type="component" value="Chromosome"/>
</dbReference>
<keyword evidence="2" id="KW-1185">Reference proteome</keyword>
<evidence type="ECO:0000313" key="2">
    <source>
        <dbReference type="Proteomes" id="UP001305702"/>
    </source>
</evidence>
<accession>A0AA96L9L6</accession>
<organism evidence="1 2">
    <name type="scientific">Paenibacillus aurantius</name>
    <dbReference type="NCBI Taxonomy" id="2918900"/>
    <lineage>
        <taxon>Bacteria</taxon>
        <taxon>Bacillati</taxon>
        <taxon>Bacillota</taxon>
        <taxon>Bacilli</taxon>
        <taxon>Bacillales</taxon>
        <taxon>Paenibacillaceae</taxon>
        <taxon>Paenibacillus</taxon>
    </lineage>
</organism>
<evidence type="ECO:0000313" key="1">
    <source>
        <dbReference type="EMBL" id="WNQ09669.1"/>
    </source>
</evidence>
<dbReference type="AlphaFoldDB" id="A0AA96L9L6"/>
<reference evidence="1 2" key="1">
    <citation type="submission" date="2022-02" db="EMBL/GenBank/DDBJ databases">
        <title>Paenibacillus sp. MBLB1776 Whole Genome Shotgun Sequencing.</title>
        <authorList>
            <person name="Hwang C.Y."/>
            <person name="Cho E.-S."/>
            <person name="Seo M.-J."/>
        </authorList>
    </citation>
    <scope>NUCLEOTIDE SEQUENCE [LARGE SCALE GENOMIC DNA]</scope>
    <source>
        <strain evidence="1 2">MBLB1776</strain>
    </source>
</reference>
<dbReference type="KEGG" id="paun:MJA45_18825"/>
<protein>
    <submittedName>
        <fullName evidence="1">Uncharacterized protein</fullName>
    </submittedName>
</protein>